<accession>A0A2T5RF64</accession>
<sequence>MQLKYLKTVFDADKYNITEEELEGLPLKDQVQLVADKMQRFADQQTAIKEEHDRKAVKAFNEVKKHKKLRAAAQSQAANV</sequence>
<dbReference type="RefSeq" id="WP_146161879.1">
    <property type="nucleotide sequence ID" value="NZ_QAXS01000063.1"/>
</dbReference>
<dbReference type="AlphaFoldDB" id="A0A2T5RF64"/>
<name>A0A2T5RF64_9FIRM</name>
<comment type="caution">
    <text evidence="1">The sequence shown here is derived from an EMBL/GenBank/DDBJ whole genome shotgun (WGS) entry which is preliminary data.</text>
</comment>
<dbReference type="EMBL" id="QAXS01000063">
    <property type="protein sequence ID" value="PTV92904.1"/>
    <property type="molecule type" value="Genomic_DNA"/>
</dbReference>
<gene>
    <name evidence="1" type="ORF">C8C76_16311</name>
</gene>
<organism evidence="1 2">
    <name type="scientific">Halanaerobium saccharolyticum</name>
    <dbReference type="NCBI Taxonomy" id="43595"/>
    <lineage>
        <taxon>Bacteria</taxon>
        <taxon>Bacillati</taxon>
        <taxon>Bacillota</taxon>
        <taxon>Clostridia</taxon>
        <taxon>Halanaerobiales</taxon>
        <taxon>Halanaerobiaceae</taxon>
        <taxon>Halanaerobium</taxon>
    </lineage>
</organism>
<protein>
    <submittedName>
        <fullName evidence="1">Uncharacterized protein</fullName>
    </submittedName>
</protein>
<dbReference type="Proteomes" id="UP000244089">
    <property type="component" value="Unassembled WGS sequence"/>
</dbReference>
<proteinExistence type="predicted"/>
<reference evidence="1 2" key="1">
    <citation type="submission" date="2018-04" db="EMBL/GenBank/DDBJ databases">
        <title>Subsurface microbial communities from deep shales in Ohio and West Virginia, USA.</title>
        <authorList>
            <person name="Wrighton K."/>
        </authorList>
    </citation>
    <scope>NUCLEOTIDE SEQUENCE [LARGE SCALE GENOMIC DNA]</scope>
    <source>
        <strain evidence="1 2">WC1</strain>
    </source>
</reference>
<feature type="non-terminal residue" evidence="1">
    <location>
        <position position="80"/>
    </location>
</feature>
<evidence type="ECO:0000313" key="2">
    <source>
        <dbReference type="Proteomes" id="UP000244089"/>
    </source>
</evidence>
<evidence type="ECO:0000313" key="1">
    <source>
        <dbReference type="EMBL" id="PTV92904.1"/>
    </source>
</evidence>